<accession>A0ACC3ZBV6</accession>
<gene>
    <name evidence="1" type="ORF">CTRU02_204322</name>
</gene>
<comment type="caution">
    <text evidence="1">The sequence shown here is derived from an EMBL/GenBank/DDBJ whole genome shotgun (WGS) entry which is preliminary data.</text>
</comment>
<dbReference type="Proteomes" id="UP000805649">
    <property type="component" value="Unassembled WGS sequence"/>
</dbReference>
<proteinExistence type="predicted"/>
<dbReference type="EMBL" id="VUJX02000002">
    <property type="protein sequence ID" value="KAL0941559.1"/>
    <property type="molecule type" value="Genomic_DNA"/>
</dbReference>
<reference evidence="1 2" key="1">
    <citation type="journal article" date="2020" name="Phytopathology">
        <title>Genome Sequence Resources of Colletotrichum truncatum, C. plurivorum, C. musicola, and C. sojae: Four Species Pathogenic to Soybean (Glycine max).</title>
        <authorList>
            <person name="Rogerio F."/>
            <person name="Boufleur T.R."/>
            <person name="Ciampi-Guillardi M."/>
            <person name="Sukno S.A."/>
            <person name="Thon M.R."/>
            <person name="Massola Junior N.S."/>
            <person name="Baroncelli R."/>
        </authorList>
    </citation>
    <scope>NUCLEOTIDE SEQUENCE [LARGE SCALE GENOMIC DNA]</scope>
    <source>
        <strain evidence="1 2">CMES1059</strain>
    </source>
</reference>
<organism evidence="1 2">
    <name type="scientific">Colletotrichum truncatum</name>
    <name type="common">Anthracnose fungus</name>
    <name type="synonym">Colletotrichum capsici</name>
    <dbReference type="NCBI Taxonomy" id="5467"/>
    <lineage>
        <taxon>Eukaryota</taxon>
        <taxon>Fungi</taxon>
        <taxon>Dikarya</taxon>
        <taxon>Ascomycota</taxon>
        <taxon>Pezizomycotina</taxon>
        <taxon>Sordariomycetes</taxon>
        <taxon>Hypocreomycetidae</taxon>
        <taxon>Glomerellales</taxon>
        <taxon>Glomerellaceae</taxon>
        <taxon>Colletotrichum</taxon>
        <taxon>Colletotrichum truncatum species complex</taxon>
    </lineage>
</organism>
<keyword evidence="2" id="KW-1185">Reference proteome</keyword>
<evidence type="ECO:0000313" key="1">
    <source>
        <dbReference type="EMBL" id="KAL0941559.1"/>
    </source>
</evidence>
<protein>
    <submittedName>
        <fullName evidence="1">Integral membrane protein</fullName>
    </submittedName>
</protein>
<sequence>MASSVSEYMADPPVSQERFDAGTNTTGALVLGGILASLSITFVGLRIYTRLSLVKRSLGPDDCKFHGGHFIALSLALAATFYAVTIKICQLGVGVHIWQVKRTDYSPSFLVYSLALIVIYSLSVTTAKMSLLVLYLRLSPDRMFRVVVISLITIATAYALTYLFLIIFSCRPIQASWDLSARPGAVCINKNIVYLVLSATNIVMDIVCLILPLKIIVPLQMAKRQKWSLIALFATGGFVCLCAIRRTVLLPPLFRSKDYTFDVEKQLNWACAEVHAGIICASIPALKPLFVRYLPMFFHSNSTGSARRSNHIYRNYQTSLPYSTTVENNKKRRNVQSEAYELRSHDDLSLSSNEITKNTSNEDVAKLWSGNTFRQDQTGHRMTVIESKSKGASSYNFESFVEAQPATESGMSSRLKLPERVASIRGSGGITVTTETKVVYERS</sequence>
<name>A0ACC3ZBV6_COLTU</name>
<evidence type="ECO:0000313" key="2">
    <source>
        <dbReference type="Proteomes" id="UP000805649"/>
    </source>
</evidence>